<dbReference type="RefSeq" id="WP_373971444.1">
    <property type="nucleotide sequence ID" value="NZ_JBHDLJ010000004.1"/>
</dbReference>
<organism evidence="2 3">
    <name type="scientific">Arthrobacter halodurans</name>
    <dbReference type="NCBI Taxonomy" id="516699"/>
    <lineage>
        <taxon>Bacteria</taxon>
        <taxon>Bacillati</taxon>
        <taxon>Actinomycetota</taxon>
        <taxon>Actinomycetes</taxon>
        <taxon>Micrococcales</taxon>
        <taxon>Micrococcaceae</taxon>
        <taxon>Arthrobacter</taxon>
    </lineage>
</organism>
<dbReference type="EMBL" id="JBHDLJ010000004">
    <property type="protein sequence ID" value="MFB0834275.1"/>
    <property type="molecule type" value="Genomic_DNA"/>
</dbReference>
<reference evidence="2 3" key="1">
    <citation type="submission" date="2024-09" db="EMBL/GenBank/DDBJ databases">
        <authorList>
            <person name="Salinas-Garcia M.A."/>
            <person name="Prieme A."/>
        </authorList>
    </citation>
    <scope>NUCLEOTIDE SEQUENCE [LARGE SCALE GENOMIC DNA]</scope>
    <source>
        <strain evidence="2 3">DSM 21081</strain>
    </source>
</reference>
<sequence length="273" mass="29617">MACAALIAPLLLSATGCAFQEDRDRAAVAQQIRNQVVPALSSSKEIGALTDLRDLEKPNGKLQQFFDNHSSVPRVIEAEPDRALLAIWRTAPAGAEPFNANRSATASACVELQRTTEGTHPEIVDCPGSLTEYEPHGEPVYGPVTWARNAEAVAHTSFAAAELGQEIRWLVFENEDGTQPRTEERSDRSVEKALDERAESLGSSVLRVHVETTDFAQDDEMVTGTLVIAAEVPDPTDEAGTVTATCRYAVEADLTITSSEGNENWIPVRQAWC</sequence>
<evidence type="ECO:0000313" key="2">
    <source>
        <dbReference type="EMBL" id="MFB0834275.1"/>
    </source>
</evidence>
<keyword evidence="1" id="KW-0732">Signal</keyword>
<gene>
    <name evidence="2" type="ORF">ACETWP_06725</name>
</gene>
<name>A0ABV4UKX1_9MICC</name>
<proteinExistence type="predicted"/>
<keyword evidence="3" id="KW-1185">Reference proteome</keyword>
<protein>
    <recommendedName>
        <fullName evidence="4">PknH-like extracellular domain-containing protein</fullName>
    </recommendedName>
</protein>
<accession>A0ABV4UKX1</accession>
<evidence type="ECO:0000313" key="3">
    <source>
        <dbReference type="Proteomes" id="UP001575652"/>
    </source>
</evidence>
<feature type="chain" id="PRO_5045296567" description="PknH-like extracellular domain-containing protein" evidence="1">
    <location>
        <begin position="21"/>
        <end position="273"/>
    </location>
</feature>
<dbReference type="Proteomes" id="UP001575652">
    <property type="component" value="Unassembled WGS sequence"/>
</dbReference>
<evidence type="ECO:0000256" key="1">
    <source>
        <dbReference type="SAM" id="SignalP"/>
    </source>
</evidence>
<evidence type="ECO:0008006" key="4">
    <source>
        <dbReference type="Google" id="ProtNLM"/>
    </source>
</evidence>
<comment type="caution">
    <text evidence="2">The sequence shown here is derived from an EMBL/GenBank/DDBJ whole genome shotgun (WGS) entry which is preliminary data.</text>
</comment>
<feature type="signal peptide" evidence="1">
    <location>
        <begin position="1"/>
        <end position="20"/>
    </location>
</feature>